<dbReference type="Pfam" id="PF02557">
    <property type="entry name" value="VanY"/>
    <property type="match status" value="1"/>
</dbReference>
<dbReference type="PANTHER" id="PTHR34385">
    <property type="entry name" value="D-ALANYL-D-ALANINE CARBOXYPEPTIDASE"/>
    <property type="match status" value="1"/>
</dbReference>
<dbReference type="SUPFAM" id="SSF54106">
    <property type="entry name" value="LysM domain"/>
    <property type="match status" value="1"/>
</dbReference>
<dbReference type="SUPFAM" id="SSF55166">
    <property type="entry name" value="Hedgehog/DD-peptidase"/>
    <property type="match status" value="1"/>
</dbReference>
<organism evidence="3 4">
    <name type="scientific">Tepidibacter hydrothermalis</name>
    <dbReference type="NCBI Taxonomy" id="3036126"/>
    <lineage>
        <taxon>Bacteria</taxon>
        <taxon>Bacillati</taxon>
        <taxon>Bacillota</taxon>
        <taxon>Clostridia</taxon>
        <taxon>Peptostreptococcales</taxon>
        <taxon>Peptostreptococcaceae</taxon>
        <taxon>Tepidibacter</taxon>
    </lineage>
</organism>
<dbReference type="Pfam" id="PF01476">
    <property type="entry name" value="LysM"/>
    <property type="match status" value="1"/>
</dbReference>
<dbReference type="PANTHER" id="PTHR34385:SF1">
    <property type="entry name" value="PEPTIDOGLYCAN L-ALANYL-D-GLUTAMATE ENDOPEPTIDASE CWLK"/>
    <property type="match status" value="1"/>
</dbReference>
<reference evidence="3 4" key="1">
    <citation type="submission" date="2023-03" db="EMBL/GenBank/DDBJ databases">
        <title>Complete genome sequence of Tepidibacter sp. SWIR-1, isolated from a deep-sea hydrothermal vent.</title>
        <authorList>
            <person name="Li X."/>
        </authorList>
    </citation>
    <scope>NUCLEOTIDE SEQUENCE [LARGE SCALE GENOMIC DNA]</scope>
    <source>
        <strain evidence="3 4">SWIR-1</strain>
    </source>
</reference>
<evidence type="ECO:0000259" key="2">
    <source>
        <dbReference type="PROSITE" id="PS51782"/>
    </source>
</evidence>
<dbReference type="EMBL" id="CP120733">
    <property type="protein sequence ID" value="WFD10251.1"/>
    <property type="molecule type" value="Genomic_DNA"/>
</dbReference>
<dbReference type="Proteomes" id="UP001222800">
    <property type="component" value="Chromosome"/>
</dbReference>
<dbReference type="InterPro" id="IPR052179">
    <property type="entry name" value="DD-CPase-like"/>
</dbReference>
<dbReference type="GO" id="GO:0004180">
    <property type="term" value="F:carboxypeptidase activity"/>
    <property type="evidence" value="ECO:0007669"/>
    <property type="project" value="UniProtKB-KW"/>
</dbReference>
<name>A0ABY8EBC2_9FIRM</name>
<protein>
    <submittedName>
        <fullName evidence="3">D-alanyl-D-alanine carboxypeptidase family protein</fullName>
    </submittedName>
</protein>
<evidence type="ECO:0000313" key="4">
    <source>
        <dbReference type="Proteomes" id="UP001222800"/>
    </source>
</evidence>
<dbReference type="InterPro" id="IPR018392">
    <property type="entry name" value="LysM"/>
</dbReference>
<dbReference type="InterPro" id="IPR003709">
    <property type="entry name" value="VanY-like_core_dom"/>
</dbReference>
<dbReference type="PROSITE" id="PS51782">
    <property type="entry name" value="LYSM"/>
    <property type="match status" value="1"/>
</dbReference>
<keyword evidence="3" id="KW-0378">Hydrolase</keyword>
<gene>
    <name evidence="3" type="ORF">P4S50_18125</name>
</gene>
<evidence type="ECO:0000256" key="1">
    <source>
        <dbReference type="SAM" id="MobiDB-lite"/>
    </source>
</evidence>
<keyword evidence="3" id="KW-0645">Protease</keyword>
<dbReference type="RefSeq" id="WP_277732229.1">
    <property type="nucleotide sequence ID" value="NZ_CP120733.1"/>
</dbReference>
<keyword evidence="4" id="KW-1185">Reference proteome</keyword>
<accession>A0ABY8EBC2</accession>
<proteinExistence type="predicted"/>
<keyword evidence="3" id="KW-0121">Carboxypeptidase</keyword>
<feature type="domain" description="LysM" evidence="2">
    <location>
        <begin position="138"/>
        <end position="181"/>
    </location>
</feature>
<dbReference type="CDD" id="cd14852">
    <property type="entry name" value="LD-carboxypeptidase"/>
    <property type="match status" value="1"/>
</dbReference>
<feature type="region of interest" description="Disordered" evidence="1">
    <location>
        <begin position="92"/>
        <end position="134"/>
    </location>
</feature>
<dbReference type="CDD" id="cd00118">
    <property type="entry name" value="LysM"/>
    <property type="match status" value="1"/>
</dbReference>
<dbReference type="Gene3D" id="3.10.350.10">
    <property type="entry name" value="LysM domain"/>
    <property type="match status" value="1"/>
</dbReference>
<dbReference type="Gene3D" id="3.30.1380.10">
    <property type="match status" value="1"/>
</dbReference>
<evidence type="ECO:0000313" key="3">
    <source>
        <dbReference type="EMBL" id="WFD10251.1"/>
    </source>
</evidence>
<dbReference type="InterPro" id="IPR036779">
    <property type="entry name" value="LysM_dom_sf"/>
</dbReference>
<sequence length="386" mass="43884">MQLFTGHKIIKDESGCVAVLYLDKQLNEFALEFLEKSREEKQQFEKNILNYIKKNIPNVKVNKINIMLGSILITSLTFSSVYTPSSLEIDKEGIQLPNNPSISQPKEDIDKDQIPVSNGPSVSQPTENINSGSNLKQGTYIIKPEDTLFKISKLYNITVQQLKDANGLIDNIIYTGQTLIIPNQENSNLENINNVVLNPSDILVMVNKKNSLPSNYIPENLVVPNIPFPFKEFHSKKLMRQDAALALEKLFNKAKQDEINLYATSGYRSYDRQKSIFESNAKKYGIEKANQFSAKPGESEHQTGLAMDVTSPSVNYHLTQRFGETKEGIWLKQNAAQFGFIIRYPKGKEDITGYKYEPWHLRYVGKETAQKITNQNITLEEYFGVE</sequence>
<dbReference type="InterPro" id="IPR009045">
    <property type="entry name" value="Zn_M74/Hedgehog-like"/>
</dbReference>
<feature type="compositionally biased region" description="Polar residues" evidence="1">
    <location>
        <begin position="115"/>
        <end position="134"/>
    </location>
</feature>
<dbReference type="InterPro" id="IPR058193">
    <property type="entry name" value="VanY/YodJ_core_dom"/>
</dbReference>
<dbReference type="SMART" id="SM00257">
    <property type="entry name" value="LysM"/>
    <property type="match status" value="1"/>
</dbReference>